<dbReference type="Proteomes" id="UP001488805">
    <property type="component" value="Unassembled WGS sequence"/>
</dbReference>
<keyword evidence="2" id="KW-1185">Reference proteome</keyword>
<reference evidence="1 2" key="1">
    <citation type="journal article" date="2024" name="Genome Biol. Evol.">
        <title>Chromosome-level genome assembly of the viviparous eelpout Zoarces viviparus.</title>
        <authorList>
            <person name="Fuhrmann N."/>
            <person name="Brasseur M.V."/>
            <person name="Bakowski C.E."/>
            <person name="Podsiadlowski L."/>
            <person name="Prost S."/>
            <person name="Krehenwinkel H."/>
            <person name="Mayer C."/>
        </authorList>
    </citation>
    <scope>NUCLEOTIDE SEQUENCE [LARGE SCALE GENOMIC DNA]</scope>
    <source>
        <strain evidence="1">NO-MEL_2022_Ind0_liver</strain>
    </source>
</reference>
<evidence type="ECO:0000313" key="1">
    <source>
        <dbReference type="EMBL" id="KAK9518583.1"/>
    </source>
</evidence>
<sequence length="85" mass="9655">MQKNILQNTTINATVEKLIMSFGVCNRDQKPKETSIKQLQGMWRAARGTFPAARIYIPRNQLLQRPASEREAELVTAEHADCPTE</sequence>
<dbReference type="AlphaFoldDB" id="A0AAW1E8S1"/>
<gene>
    <name evidence="1" type="ORF">VZT92_023885</name>
</gene>
<comment type="caution">
    <text evidence="1">The sequence shown here is derived from an EMBL/GenBank/DDBJ whole genome shotgun (WGS) entry which is preliminary data.</text>
</comment>
<evidence type="ECO:0000313" key="2">
    <source>
        <dbReference type="Proteomes" id="UP001488805"/>
    </source>
</evidence>
<dbReference type="EMBL" id="JBCEZU010000538">
    <property type="protein sequence ID" value="KAK9518583.1"/>
    <property type="molecule type" value="Genomic_DNA"/>
</dbReference>
<proteinExistence type="predicted"/>
<name>A0AAW1E8S1_ZOAVI</name>
<accession>A0AAW1E8S1</accession>
<protein>
    <submittedName>
        <fullName evidence="1">Uncharacterized protein</fullName>
    </submittedName>
</protein>
<organism evidence="1 2">
    <name type="scientific">Zoarces viviparus</name>
    <name type="common">Viviparous eelpout</name>
    <name type="synonym">Blennius viviparus</name>
    <dbReference type="NCBI Taxonomy" id="48416"/>
    <lineage>
        <taxon>Eukaryota</taxon>
        <taxon>Metazoa</taxon>
        <taxon>Chordata</taxon>
        <taxon>Craniata</taxon>
        <taxon>Vertebrata</taxon>
        <taxon>Euteleostomi</taxon>
        <taxon>Actinopterygii</taxon>
        <taxon>Neopterygii</taxon>
        <taxon>Teleostei</taxon>
        <taxon>Neoteleostei</taxon>
        <taxon>Acanthomorphata</taxon>
        <taxon>Eupercaria</taxon>
        <taxon>Perciformes</taxon>
        <taxon>Cottioidei</taxon>
        <taxon>Zoarcales</taxon>
        <taxon>Zoarcidae</taxon>
        <taxon>Zoarcinae</taxon>
        <taxon>Zoarces</taxon>
    </lineage>
</organism>